<dbReference type="EMBL" id="KL197720">
    <property type="protein sequence ID" value="KDQ57044.1"/>
    <property type="molecule type" value="Genomic_DNA"/>
</dbReference>
<name>A0A067PQL1_9AGAM</name>
<evidence type="ECO:0008006" key="4">
    <source>
        <dbReference type="Google" id="ProtNLM"/>
    </source>
</evidence>
<feature type="transmembrane region" description="Helical" evidence="1">
    <location>
        <begin position="129"/>
        <end position="150"/>
    </location>
</feature>
<organism evidence="2 3">
    <name type="scientific">Jaapia argillacea MUCL 33604</name>
    <dbReference type="NCBI Taxonomy" id="933084"/>
    <lineage>
        <taxon>Eukaryota</taxon>
        <taxon>Fungi</taxon>
        <taxon>Dikarya</taxon>
        <taxon>Basidiomycota</taxon>
        <taxon>Agaricomycotina</taxon>
        <taxon>Agaricomycetes</taxon>
        <taxon>Agaricomycetidae</taxon>
        <taxon>Jaapiales</taxon>
        <taxon>Jaapiaceae</taxon>
        <taxon>Jaapia</taxon>
    </lineage>
</organism>
<keyword evidence="1" id="KW-0472">Membrane</keyword>
<gene>
    <name evidence="2" type="ORF">JAAARDRAFT_70008</name>
</gene>
<feature type="transmembrane region" description="Helical" evidence="1">
    <location>
        <begin position="104"/>
        <end position="122"/>
    </location>
</feature>
<feature type="transmembrane region" description="Helical" evidence="1">
    <location>
        <begin position="199"/>
        <end position="223"/>
    </location>
</feature>
<dbReference type="Proteomes" id="UP000027265">
    <property type="component" value="Unassembled WGS sequence"/>
</dbReference>
<dbReference type="OrthoDB" id="10010954at2759"/>
<dbReference type="AlphaFoldDB" id="A0A067PQL1"/>
<protein>
    <recommendedName>
        <fullName evidence="4">TLC domain-containing protein</fullName>
    </recommendedName>
</protein>
<evidence type="ECO:0000256" key="1">
    <source>
        <dbReference type="SAM" id="Phobius"/>
    </source>
</evidence>
<feature type="transmembrane region" description="Helical" evidence="1">
    <location>
        <begin position="6"/>
        <end position="29"/>
    </location>
</feature>
<keyword evidence="3" id="KW-1185">Reference proteome</keyword>
<keyword evidence="1" id="KW-0812">Transmembrane</keyword>
<dbReference type="InParanoid" id="A0A067PQL1"/>
<keyword evidence="1" id="KW-1133">Transmembrane helix</keyword>
<accession>A0A067PQL1</accession>
<feature type="transmembrane region" description="Helical" evidence="1">
    <location>
        <begin position="53"/>
        <end position="74"/>
    </location>
</feature>
<evidence type="ECO:0000313" key="3">
    <source>
        <dbReference type="Proteomes" id="UP000027265"/>
    </source>
</evidence>
<feature type="transmembrane region" description="Helical" evidence="1">
    <location>
        <begin position="165"/>
        <end position="187"/>
    </location>
</feature>
<dbReference type="HOGENOM" id="CLU_068925_0_0_1"/>
<evidence type="ECO:0000313" key="2">
    <source>
        <dbReference type="EMBL" id="KDQ57044.1"/>
    </source>
</evidence>
<sequence>MSISVLLNYSLPVVGVELCLVWLVVRLLLEPRLMPRLFRDSFSTMDLSAQRSLTNHVVSFGLKVICCIGAYSVFETFIRHKPFDSPLEHHNLQGDYHHMTNGDILAFCYLTVPTIYLFELIYRTRISVVSAIHHVAAITINILGLVVVISENQRGFLAETEFKLILIYGTFEMIFEIFPHLAVMLYRIMRDRPKFLHNIFFWTAIGIFTGTFLEQFAIILFYVRIWTRLPMLYKVTGPILHVCFMAAQIHGGRVCLQIAHKMKLEVIDLAKGASSPIEERGVIGADVDLEAGRTIGAAPSDSNLEKEVALRATTLPSALPLPVVISPEAASQVSTVVESGPEEVSR</sequence>
<reference evidence="3" key="1">
    <citation type="journal article" date="2014" name="Proc. Natl. Acad. Sci. U.S.A.">
        <title>Extensive sampling of basidiomycete genomes demonstrates inadequacy of the white-rot/brown-rot paradigm for wood decay fungi.</title>
        <authorList>
            <person name="Riley R."/>
            <person name="Salamov A.A."/>
            <person name="Brown D.W."/>
            <person name="Nagy L.G."/>
            <person name="Floudas D."/>
            <person name="Held B.W."/>
            <person name="Levasseur A."/>
            <person name="Lombard V."/>
            <person name="Morin E."/>
            <person name="Otillar R."/>
            <person name="Lindquist E.A."/>
            <person name="Sun H."/>
            <person name="LaButti K.M."/>
            <person name="Schmutz J."/>
            <person name="Jabbour D."/>
            <person name="Luo H."/>
            <person name="Baker S.E."/>
            <person name="Pisabarro A.G."/>
            <person name="Walton J.D."/>
            <person name="Blanchette R.A."/>
            <person name="Henrissat B."/>
            <person name="Martin F."/>
            <person name="Cullen D."/>
            <person name="Hibbett D.S."/>
            <person name="Grigoriev I.V."/>
        </authorList>
    </citation>
    <scope>NUCLEOTIDE SEQUENCE [LARGE SCALE GENOMIC DNA]</scope>
    <source>
        <strain evidence="3">MUCL 33604</strain>
    </source>
</reference>
<proteinExistence type="predicted"/>